<organism evidence="1 2">
    <name type="scientific">Thalassiosira oceanica</name>
    <name type="common">Marine diatom</name>
    <dbReference type="NCBI Taxonomy" id="159749"/>
    <lineage>
        <taxon>Eukaryota</taxon>
        <taxon>Sar</taxon>
        <taxon>Stramenopiles</taxon>
        <taxon>Ochrophyta</taxon>
        <taxon>Bacillariophyta</taxon>
        <taxon>Coscinodiscophyceae</taxon>
        <taxon>Thalassiosirophycidae</taxon>
        <taxon>Thalassiosirales</taxon>
        <taxon>Thalassiosiraceae</taxon>
        <taxon>Thalassiosira</taxon>
    </lineage>
</organism>
<accession>K0T2X3</accession>
<protein>
    <submittedName>
        <fullName evidence="1">Uncharacterized protein</fullName>
    </submittedName>
</protein>
<dbReference type="EMBL" id="AGNL01004948">
    <property type="protein sequence ID" value="EJK73013.1"/>
    <property type="molecule type" value="Genomic_DNA"/>
</dbReference>
<name>K0T2X3_THAOC</name>
<dbReference type="AlphaFoldDB" id="K0T2X3"/>
<comment type="caution">
    <text evidence="1">The sequence shown here is derived from an EMBL/GenBank/DDBJ whole genome shotgun (WGS) entry which is preliminary data.</text>
</comment>
<proteinExistence type="predicted"/>
<reference evidence="1 2" key="1">
    <citation type="journal article" date="2012" name="Genome Biol.">
        <title>Genome and low-iron response of an oceanic diatom adapted to chronic iron limitation.</title>
        <authorList>
            <person name="Lommer M."/>
            <person name="Specht M."/>
            <person name="Roy A.S."/>
            <person name="Kraemer L."/>
            <person name="Andreson R."/>
            <person name="Gutowska M.A."/>
            <person name="Wolf J."/>
            <person name="Bergner S.V."/>
            <person name="Schilhabel M.B."/>
            <person name="Klostermeier U.C."/>
            <person name="Beiko R.G."/>
            <person name="Rosenstiel P."/>
            <person name="Hippler M."/>
            <person name="Laroche J."/>
        </authorList>
    </citation>
    <scope>NUCLEOTIDE SEQUENCE [LARGE SCALE GENOMIC DNA]</scope>
    <source>
        <strain evidence="1 2">CCMP1005</strain>
    </source>
</reference>
<evidence type="ECO:0000313" key="2">
    <source>
        <dbReference type="Proteomes" id="UP000266841"/>
    </source>
</evidence>
<sequence length="94" mass="9879">MAYERSEGMGMCPPTRVDEDGFLRYCLAVGTILAVKVSKAPSNKQSCQLGPPAAWHELVPSQGVLKAYRSDGLQSSGLAAVSSLSLLSILPLGT</sequence>
<gene>
    <name evidence="1" type="ORF">THAOC_05393</name>
</gene>
<keyword evidence="2" id="KW-1185">Reference proteome</keyword>
<evidence type="ECO:0000313" key="1">
    <source>
        <dbReference type="EMBL" id="EJK73013.1"/>
    </source>
</evidence>
<dbReference type="Proteomes" id="UP000266841">
    <property type="component" value="Unassembled WGS sequence"/>
</dbReference>